<dbReference type="InterPro" id="IPR036291">
    <property type="entry name" value="NAD(P)-bd_dom_sf"/>
</dbReference>
<protein>
    <submittedName>
        <fullName evidence="3">Hydroxysteroid 17-beta dehydrogenase 11</fullName>
    </submittedName>
</protein>
<dbReference type="GO" id="GO:0050664">
    <property type="term" value="F:oxidoreductase activity, acting on NAD(P)H, oxygen as acceptor"/>
    <property type="evidence" value="ECO:0007669"/>
    <property type="project" value="TreeGrafter"/>
</dbReference>
<proteinExistence type="inferred from homology"/>
<dbReference type="PANTHER" id="PTHR43008">
    <property type="entry name" value="BENZIL REDUCTASE"/>
    <property type="match status" value="1"/>
</dbReference>
<comment type="similarity">
    <text evidence="1">Belongs to the short-chain dehydrogenases/reductases (SDR) family.</text>
</comment>
<dbReference type="SUPFAM" id="SSF51735">
    <property type="entry name" value="NAD(P)-binding Rossmann-fold domains"/>
    <property type="match status" value="1"/>
</dbReference>
<keyword evidence="2" id="KW-0560">Oxidoreductase</keyword>
<evidence type="ECO:0000256" key="2">
    <source>
        <dbReference type="ARBA" id="ARBA00023002"/>
    </source>
</evidence>
<dbReference type="InterPro" id="IPR002347">
    <property type="entry name" value="SDR_fam"/>
</dbReference>
<dbReference type="PRINTS" id="PR00081">
    <property type="entry name" value="GDHRDH"/>
</dbReference>
<evidence type="ECO:0000313" key="3">
    <source>
        <dbReference type="EMBL" id="CEH12699.1"/>
    </source>
</evidence>
<dbReference type="Pfam" id="PF00106">
    <property type="entry name" value="adh_short"/>
    <property type="match status" value="1"/>
</dbReference>
<dbReference type="Gene3D" id="3.40.50.720">
    <property type="entry name" value="NAD(P)-binding Rossmann-like Domain"/>
    <property type="match status" value="1"/>
</dbReference>
<evidence type="ECO:0000313" key="4">
    <source>
        <dbReference type="Proteomes" id="UP000054845"/>
    </source>
</evidence>
<evidence type="ECO:0000256" key="1">
    <source>
        <dbReference type="ARBA" id="ARBA00006484"/>
    </source>
</evidence>
<accession>A0A0P1B9P4</accession>
<dbReference type="OrthoDB" id="10253736at2759"/>
<dbReference type="PANTHER" id="PTHR43008:SF4">
    <property type="entry name" value="CHAIN DEHYDROGENASE, PUTATIVE (AFU_ORTHOLOGUE AFUA_4G08710)-RELATED"/>
    <property type="match status" value="1"/>
</dbReference>
<dbReference type="Proteomes" id="UP000054845">
    <property type="component" value="Unassembled WGS sequence"/>
</dbReference>
<sequence>MVTADGLVHVASRLTSPTASPLAYVGLAAVLSVKVRDALNSLIYFPTRDNAKGVLGVLWRALNDNAWLKVFVAVSAIRLINRLGQRIIYDRAASRTIQWSEHVVVISGGARGIGGGLAEKLADKGAKVVTIDKLERTDHAREDLHIVADVTSEEELLAARAQVHEKFGLVSFVVSCAGIARHCMVLDPPEQFPTSYSTAVHRVNIDGTYTFVKVFGQDLLPAYNKGQLRVEGGQPANGFGGHILMIASGAPYSPLPANASYNLSKAGVITLWQSMNFELDAWHKTNNVRSSIICPLMVHSKMTEGRMLEQKNQFLFPTLTIDKVAERMVDILEKDQSVQVHLPAAAYAISLISPNTPPYFMRAIYKALGAHQTFMQWAAKERNPVADH</sequence>
<dbReference type="GO" id="GO:0016616">
    <property type="term" value="F:oxidoreductase activity, acting on the CH-OH group of donors, NAD or NADP as acceptor"/>
    <property type="evidence" value="ECO:0007669"/>
    <property type="project" value="UniProtKB-ARBA"/>
</dbReference>
<reference evidence="3 4" key="1">
    <citation type="submission" date="2014-09" db="EMBL/GenBank/DDBJ databases">
        <authorList>
            <person name="Magalhaes I.L.F."/>
            <person name="Oliveira U."/>
            <person name="Santos F.R."/>
            <person name="Vidigal T.H.D.A."/>
            <person name="Brescovit A.D."/>
            <person name="Santos A.J."/>
        </authorList>
    </citation>
    <scope>NUCLEOTIDE SEQUENCE [LARGE SCALE GENOMIC DNA]</scope>
</reference>
<name>A0A0P1B9P4_9BASI</name>
<dbReference type="AlphaFoldDB" id="A0A0P1B9P4"/>
<organism evidence="3 4">
    <name type="scientific">Ceraceosorus bombacis</name>
    <dbReference type="NCBI Taxonomy" id="401625"/>
    <lineage>
        <taxon>Eukaryota</taxon>
        <taxon>Fungi</taxon>
        <taxon>Dikarya</taxon>
        <taxon>Basidiomycota</taxon>
        <taxon>Ustilaginomycotina</taxon>
        <taxon>Exobasidiomycetes</taxon>
        <taxon>Ceraceosorales</taxon>
        <taxon>Ceraceosoraceae</taxon>
        <taxon>Ceraceosorus</taxon>
    </lineage>
</organism>
<dbReference type="EMBL" id="CCYA01000181">
    <property type="protein sequence ID" value="CEH12699.1"/>
    <property type="molecule type" value="Genomic_DNA"/>
</dbReference>
<dbReference type="STRING" id="401625.A0A0P1B9P4"/>
<keyword evidence="4" id="KW-1185">Reference proteome</keyword>